<sequence>MLLAYLTLLARMFVIDHIGINAQPLVKAQGQEVTFFNEISKSLQPAKVCLPVPEDTSLPEPKSSHETQIVRSKTLGKVRVETSFINDEQEFRAMKMGSEMRFRIYRNEKLLYEEKTDQRLFEERFYRIPFSIVYSNKDNEPEVIMPTKKEKDNHFGFFKDVFKYDEGCQSYALSKSQPSYYDSISPKLDYDVVETKSYGNLTIKVIYQHPEGIYGTYVISKPRLQFIQWEEIVLDEIFEESGINGYSKVDFGIKFFDLEGSGDVNTVISFHRGGLACCDYWQTYYFDNEKQIFDKYSFKRSREETFDIRDLDGDGSAEIVRSGLVFKSYFGSQRPILIQKLSNGKIIDVTRRFPEIIRENSYRTLERINLILGKVERLKRNVNPPKNIDEEMDRNYYKAGGFNREIQDLLVAYLANKYMLGEGEEGWEFVDRVYREADRLVFFYRLSMYLRAGGFSD</sequence>
<dbReference type="Proteomes" id="UP000011201">
    <property type="component" value="Unassembled WGS sequence"/>
</dbReference>
<dbReference type="EMBL" id="ALWB01000051">
    <property type="protein sequence ID" value="ELS33263.1"/>
    <property type="molecule type" value="Genomic_DNA"/>
</dbReference>
<protein>
    <submittedName>
        <fullName evidence="1">Uncharacterized protein</fullName>
    </submittedName>
</protein>
<reference evidence="1 2" key="1">
    <citation type="journal article" date="2013" name="Proc. Natl. Acad. Sci. U.S.A.">
        <title>Improving the coverage of the cyanobacterial phylum using diversity-driven genome sequencing.</title>
        <authorList>
            <person name="Shih P.M."/>
            <person name="Wu D."/>
            <person name="Latifi A."/>
            <person name="Axen S.D."/>
            <person name="Fewer D.P."/>
            <person name="Talla E."/>
            <person name="Calteau A."/>
            <person name="Cai F."/>
            <person name="Tandeau de Marsac N."/>
            <person name="Rippka R."/>
            <person name="Herdman M."/>
            <person name="Sivonen K."/>
            <person name="Coursin T."/>
            <person name="Laurent T."/>
            <person name="Goodwin L."/>
            <person name="Nolan M."/>
            <person name="Davenport K.W."/>
            <person name="Han C.S."/>
            <person name="Rubin E.M."/>
            <person name="Eisen J.A."/>
            <person name="Woyke T."/>
            <person name="Gugger M."/>
            <person name="Kerfeld C.A."/>
        </authorList>
    </citation>
    <scope>NUCLEOTIDE SEQUENCE [LARGE SCALE GENOMIC DNA]</scope>
    <source>
        <strain evidence="1 2">PCC 7429</strain>
    </source>
</reference>
<evidence type="ECO:0000313" key="1">
    <source>
        <dbReference type="EMBL" id="ELS33263.1"/>
    </source>
</evidence>
<accession>L8N4X7</accession>
<name>L8N4X7_9CYAN</name>
<comment type="caution">
    <text evidence="1">The sequence shown here is derived from an EMBL/GenBank/DDBJ whole genome shotgun (WGS) entry which is preliminary data.</text>
</comment>
<dbReference type="AlphaFoldDB" id="L8N4X7"/>
<keyword evidence="2" id="KW-1185">Reference proteome</keyword>
<organism evidence="1 2">
    <name type="scientific">Pseudanabaena biceps PCC 7429</name>
    <dbReference type="NCBI Taxonomy" id="927668"/>
    <lineage>
        <taxon>Bacteria</taxon>
        <taxon>Bacillati</taxon>
        <taxon>Cyanobacteriota</taxon>
        <taxon>Cyanophyceae</taxon>
        <taxon>Pseudanabaenales</taxon>
        <taxon>Pseudanabaenaceae</taxon>
        <taxon>Pseudanabaena</taxon>
    </lineage>
</organism>
<gene>
    <name evidence="1" type="ORF">Pse7429DRAFT_2059</name>
</gene>
<evidence type="ECO:0000313" key="2">
    <source>
        <dbReference type="Proteomes" id="UP000011201"/>
    </source>
</evidence>
<dbReference type="PATRIC" id="fig|927668.3.peg.1843"/>
<proteinExistence type="predicted"/>